<dbReference type="AlphaFoldDB" id="A0A0J1B5C9"/>
<dbReference type="EMBL" id="LECT01000046">
    <property type="protein sequence ID" value="KLU02030.1"/>
    <property type="molecule type" value="Genomic_DNA"/>
</dbReference>
<name>A0A0J1B5C9_RHOIS</name>
<evidence type="ECO:0000313" key="1">
    <source>
        <dbReference type="EMBL" id="KLU02030.1"/>
    </source>
</evidence>
<organism evidence="1 2">
    <name type="scientific">Rhodopirellula islandica</name>
    <dbReference type="NCBI Taxonomy" id="595434"/>
    <lineage>
        <taxon>Bacteria</taxon>
        <taxon>Pseudomonadati</taxon>
        <taxon>Planctomycetota</taxon>
        <taxon>Planctomycetia</taxon>
        <taxon>Pirellulales</taxon>
        <taxon>Pirellulaceae</taxon>
        <taxon>Rhodopirellula</taxon>
    </lineage>
</organism>
<dbReference type="Proteomes" id="UP000036367">
    <property type="component" value="Unassembled WGS sequence"/>
</dbReference>
<sequence length="40" mass="4792">MVESRLRSPPKLTSPRCLRSLLPVVLKMIRRLWPHFQMFA</sequence>
<dbReference type="STRING" id="595434.RISK_005856"/>
<gene>
    <name evidence="1" type="ORF">RISK_005856</name>
</gene>
<accession>A0A0J1B5C9</accession>
<dbReference type="PATRIC" id="fig|595434.4.peg.5559"/>
<comment type="caution">
    <text evidence="1">The sequence shown here is derived from an EMBL/GenBank/DDBJ whole genome shotgun (WGS) entry which is preliminary data.</text>
</comment>
<reference evidence="1" key="1">
    <citation type="submission" date="2015-05" db="EMBL/GenBank/DDBJ databases">
        <title>Permanent draft genome of Rhodopirellula islandicus K833.</title>
        <authorList>
            <person name="Kizina J."/>
            <person name="Richter M."/>
            <person name="Glockner F.O."/>
            <person name="Harder J."/>
        </authorList>
    </citation>
    <scope>NUCLEOTIDE SEQUENCE [LARGE SCALE GENOMIC DNA]</scope>
    <source>
        <strain evidence="1">K833</strain>
    </source>
</reference>
<evidence type="ECO:0000313" key="2">
    <source>
        <dbReference type="Proteomes" id="UP000036367"/>
    </source>
</evidence>
<proteinExistence type="predicted"/>
<keyword evidence="2" id="KW-1185">Reference proteome</keyword>
<protein>
    <submittedName>
        <fullName evidence="1">Uncharacterized protein</fullName>
    </submittedName>
</protein>